<evidence type="ECO:0000313" key="1">
    <source>
        <dbReference type="EMBL" id="KAF2442739.1"/>
    </source>
</evidence>
<protein>
    <recommendedName>
        <fullName evidence="3">IBR domain-containing protein</fullName>
    </recommendedName>
</protein>
<gene>
    <name evidence="1" type="ORF">P171DRAFT_486721</name>
</gene>
<keyword evidence="2" id="KW-1185">Reference proteome</keyword>
<reference evidence="1" key="1">
    <citation type="journal article" date="2020" name="Stud. Mycol.">
        <title>101 Dothideomycetes genomes: a test case for predicting lifestyles and emergence of pathogens.</title>
        <authorList>
            <person name="Haridas S."/>
            <person name="Albert R."/>
            <person name="Binder M."/>
            <person name="Bloem J."/>
            <person name="Labutti K."/>
            <person name="Salamov A."/>
            <person name="Andreopoulos B."/>
            <person name="Baker S."/>
            <person name="Barry K."/>
            <person name="Bills G."/>
            <person name="Bluhm B."/>
            <person name="Cannon C."/>
            <person name="Castanera R."/>
            <person name="Culley D."/>
            <person name="Daum C."/>
            <person name="Ezra D."/>
            <person name="Gonzalez J."/>
            <person name="Henrissat B."/>
            <person name="Kuo A."/>
            <person name="Liang C."/>
            <person name="Lipzen A."/>
            <person name="Lutzoni F."/>
            <person name="Magnuson J."/>
            <person name="Mondo S."/>
            <person name="Nolan M."/>
            <person name="Ohm R."/>
            <person name="Pangilinan J."/>
            <person name="Park H.-J."/>
            <person name="Ramirez L."/>
            <person name="Alfaro M."/>
            <person name="Sun H."/>
            <person name="Tritt A."/>
            <person name="Yoshinaga Y."/>
            <person name="Zwiers L.-H."/>
            <person name="Turgeon B."/>
            <person name="Goodwin S."/>
            <person name="Spatafora J."/>
            <person name="Crous P."/>
            <person name="Grigoriev I."/>
        </authorList>
    </citation>
    <scope>NUCLEOTIDE SEQUENCE</scope>
    <source>
        <strain evidence="1">CBS 690.94</strain>
    </source>
</reference>
<dbReference type="OrthoDB" id="1431934at2759"/>
<proteinExistence type="predicted"/>
<dbReference type="Proteomes" id="UP000799764">
    <property type="component" value="Unassembled WGS sequence"/>
</dbReference>
<sequence>MAADFDAMGPAGVVTGCADPGCEAMWYVRTPPPPLRLLPTLSELTLIPYLRLRSAEFIAAWFPKFLLNKWAVALNDLVLSHPESPIVACPSCGHRGLVDGPYPGWPQVECASSDCKARFCVKCLDHWHPYAPCAGWAHEDEVTTVDLPPDLVAK</sequence>
<dbReference type="EMBL" id="MU001503">
    <property type="protein sequence ID" value="KAF2442739.1"/>
    <property type="molecule type" value="Genomic_DNA"/>
</dbReference>
<evidence type="ECO:0000313" key="2">
    <source>
        <dbReference type="Proteomes" id="UP000799764"/>
    </source>
</evidence>
<organism evidence="1 2">
    <name type="scientific">Karstenula rhodostoma CBS 690.94</name>
    <dbReference type="NCBI Taxonomy" id="1392251"/>
    <lineage>
        <taxon>Eukaryota</taxon>
        <taxon>Fungi</taxon>
        <taxon>Dikarya</taxon>
        <taxon>Ascomycota</taxon>
        <taxon>Pezizomycotina</taxon>
        <taxon>Dothideomycetes</taxon>
        <taxon>Pleosporomycetidae</taxon>
        <taxon>Pleosporales</taxon>
        <taxon>Massarineae</taxon>
        <taxon>Didymosphaeriaceae</taxon>
        <taxon>Karstenula</taxon>
    </lineage>
</organism>
<evidence type="ECO:0008006" key="3">
    <source>
        <dbReference type="Google" id="ProtNLM"/>
    </source>
</evidence>
<accession>A0A9P4PGV4</accession>
<comment type="caution">
    <text evidence="1">The sequence shown here is derived from an EMBL/GenBank/DDBJ whole genome shotgun (WGS) entry which is preliminary data.</text>
</comment>
<dbReference type="AlphaFoldDB" id="A0A9P4PGV4"/>
<dbReference type="SUPFAM" id="SSF57850">
    <property type="entry name" value="RING/U-box"/>
    <property type="match status" value="1"/>
</dbReference>
<name>A0A9P4PGV4_9PLEO</name>